<dbReference type="PRINTS" id="PR01366">
    <property type="entry name" value="ROYALJELLY"/>
</dbReference>
<dbReference type="PANTHER" id="PTHR10009:SF14">
    <property type="entry name" value="PROTEIN YELLOW"/>
    <property type="match status" value="1"/>
</dbReference>
<dbReference type="Proteomes" id="UP000325440">
    <property type="component" value="Unassembled WGS sequence"/>
</dbReference>
<comment type="subcellular location">
    <subcellularLocation>
        <location evidence="2">Secreted</location>
    </subcellularLocation>
</comment>
<feature type="chain" id="PRO_5022922786" description="Protein yellow" evidence="7">
    <location>
        <begin position="20"/>
        <end position="431"/>
    </location>
</feature>
<evidence type="ECO:0000313" key="9">
    <source>
        <dbReference type="Proteomes" id="UP000325440"/>
    </source>
</evidence>
<accession>A0A5E4NGC0</accession>
<evidence type="ECO:0000256" key="5">
    <source>
        <dbReference type="ARBA" id="ARBA00022525"/>
    </source>
</evidence>
<name>A0A5E4NGC0_9HEMI</name>
<dbReference type="Gene3D" id="2.120.10.30">
    <property type="entry name" value="TolB, C-terminal domain"/>
    <property type="match status" value="1"/>
</dbReference>
<organism evidence="8 9">
    <name type="scientific">Cinara cedri</name>
    <dbReference type="NCBI Taxonomy" id="506608"/>
    <lineage>
        <taxon>Eukaryota</taxon>
        <taxon>Metazoa</taxon>
        <taxon>Ecdysozoa</taxon>
        <taxon>Arthropoda</taxon>
        <taxon>Hexapoda</taxon>
        <taxon>Insecta</taxon>
        <taxon>Pterygota</taxon>
        <taxon>Neoptera</taxon>
        <taxon>Paraneoptera</taxon>
        <taxon>Hemiptera</taxon>
        <taxon>Sternorrhyncha</taxon>
        <taxon>Aphidomorpha</taxon>
        <taxon>Aphidoidea</taxon>
        <taxon>Aphididae</taxon>
        <taxon>Lachninae</taxon>
        <taxon>Cinara</taxon>
    </lineage>
</organism>
<sequence>MSTCTAIILISCLVASATALQKLTELYRWSALDYTFSSDEHKNYALERGEFVPENNLPVGIEVWKNKLFITVPRWANGVPSTLNYIPLDVSSTQSPKLTPYPNWAYNREGNCDGLTTTYRVKADSCGRLWVLDSGTVGIGNTTKQVCPYAIHVFDLATDKVLRKYTLRPEDTNANTFIANIAIDIGSKGCEDTFLYASDELGYGLISYSWELNTSWRHTHSYLMPDPLAGDYNIGGINFQWGEEGVFGITLSPFTADGFRLLFFHPLASNREFAVSTKFLRDPKITSEEIYHDFVVLESRGPGGHVTAHYMHEDGTLFFNLIDRNAVGCWNSRLPYEPKYLGIIDSDDEAMIFPSDVKVDALNNLWVISDRMPIHLLSKLNFNDINFRIFFAPLETALAGTVCANDYSYHSYNHVKDRSWNKHHAKNAYYH</sequence>
<evidence type="ECO:0000256" key="2">
    <source>
        <dbReference type="ARBA" id="ARBA00004613"/>
    </source>
</evidence>
<dbReference type="InterPro" id="IPR017996">
    <property type="entry name" value="MRJP/yellow-related"/>
</dbReference>
<evidence type="ECO:0000256" key="1">
    <source>
        <dbReference type="ARBA" id="ARBA00002855"/>
    </source>
</evidence>
<dbReference type="EMBL" id="CABPRJ010001905">
    <property type="protein sequence ID" value="VVC40581.1"/>
    <property type="molecule type" value="Genomic_DNA"/>
</dbReference>
<dbReference type="GO" id="GO:0005576">
    <property type="term" value="C:extracellular region"/>
    <property type="evidence" value="ECO:0007669"/>
    <property type="project" value="UniProtKB-SubCell"/>
</dbReference>
<evidence type="ECO:0000256" key="4">
    <source>
        <dbReference type="ARBA" id="ARBA00014360"/>
    </source>
</evidence>
<keyword evidence="7" id="KW-0732">Signal</keyword>
<evidence type="ECO:0000256" key="6">
    <source>
        <dbReference type="ARBA" id="ARBA00023180"/>
    </source>
</evidence>
<dbReference type="AlphaFoldDB" id="A0A5E4NGC0"/>
<evidence type="ECO:0000313" key="8">
    <source>
        <dbReference type="EMBL" id="VVC40581.1"/>
    </source>
</evidence>
<comment type="function">
    <text evidence="1">Controls the pigmentation pattern of the adult cuticle and larval mouth parts.</text>
</comment>
<proteinExistence type="inferred from homology"/>
<keyword evidence="5" id="KW-0964">Secreted</keyword>
<evidence type="ECO:0000256" key="7">
    <source>
        <dbReference type="SAM" id="SignalP"/>
    </source>
</evidence>
<gene>
    <name evidence="8" type="ORF">CINCED_3A016913</name>
</gene>
<dbReference type="InterPro" id="IPR011042">
    <property type="entry name" value="6-blade_b-propeller_TolB-like"/>
</dbReference>
<dbReference type="Pfam" id="PF03022">
    <property type="entry name" value="MRJP"/>
    <property type="match status" value="1"/>
</dbReference>
<reference evidence="8 9" key="1">
    <citation type="submission" date="2019-08" db="EMBL/GenBank/DDBJ databases">
        <authorList>
            <person name="Alioto T."/>
            <person name="Alioto T."/>
            <person name="Gomez Garrido J."/>
        </authorList>
    </citation>
    <scope>NUCLEOTIDE SEQUENCE [LARGE SCALE GENOMIC DNA]</scope>
</reference>
<protein>
    <recommendedName>
        <fullName evidence="4">Protein yellow</fullName>
    </recommendedName>
</protein>
<dbReference type="PANTHER" id="PTHR10009">
    <property type="entry name" value="PROTEIN YELLOW-RELATED"/>
    <property type="match status" value="1"/>
</dbReference>
<keyword evidence="9" id="KW-1185">Reference proteome</keyword>
<keyword evidence="6" id="KW-0325">Glycoprotein</keyword>
<evidence type="ECO:0000256" key="3">
    <source>
        <dbReference type="ARBA" id="ARBA00009127"/>
    </source>
</evidence>
<dbReference type="OrthoDB" id="7776143at2759"/>
<comment type="similarity">
    <text evidence="3">Belongs to the major royal jelly protein family.</text>
</comment>
<feature type="signal peptide" evidence="7">
    <location>
        <begin position="1"/>
        <end position="19"/>
    </location>
</feature>